<keyword evidence="3" id="KW-1185">Reference proteome</keyword>
<feature type="region of interest" description="Disordered" evidence="1">
    <location>
        <begin position="1"/>
        <end position="57"/>
    </location>
</feature>
<feature type="region of interest" description="Disordered" evidence="1">
    <location>
        <begin position="198"/>
        <end position="254"/>
    </location>
</feature>
<organism evidence="2 3">
    <name type="scientific">Acaulospora morrowiae</name>
    <dbReference type="NCBI Taxonomy" id="94023"/>
    <lineage>
        <taxon>Eukaryota</taxon>
        <taxon>Fungi</taxon>
        <taxon>Fungi incertae sedis</taxon>
        <taxon>Mucoromycota</taxon>
        <taxon>Glomeromycotina</taxon>
        <taxon>Glomeromycetes</taxon>
        <taxon>Diversisporales</taxon>
        <taxon>Acaulosporaceae</taxon>
        <taxon>Acaulospora</taxon>
    </lineage>
</organism>
<name>A0A9N9JF28_9GLOM</name>
<feature type="compositionally biased region" description="Polar residues" evidence="1">
    <location>
        <begin position="198"/>
        <end position="212"/>
    </location>
</feature>
<reference evidence="2" key="1">
    <citation type="submission" date="2021-06" db="EMBL/GenBank/DDBJ databases">
        <authorList>
            <person name="Kallberg Y."/>
            <person name="Tangrot J."/>
            <person name="Rosling A."/>
        </authorList>
    </citation>
    <scope>NUCLEOTIDE SEQUENCE</scope>
    <source>
        <strain evidence="2">CL551</strain>
    </source>
</reference>
<dbReference type="Proteomes" id="UP000789342">
    <property type="component" value="Unassembled WGS sequence"/>
</dbReference>
<dbReference type="AlphaFoldDB" id="A0A9N9JF28"/>
<protein>
    <submittedName>
        <fullName evidence="2">4876_t:CDS:1</fullName>
    </submittedName>
</protein>
<sequence length="254" mass="28894">ETPVSIKENRSRSQSFSYDTRPHILPQDNQERSANIQRSQFPGQDIRHQTQHPQNRSLQEFQENIQISERTKWEQNLDFEAFDATNNNVSSSSFRPSRRHTVSSTNSTYKQNSNTATNNAHRQMPMNLIFTPYQPRPPIQPQSLPIDTNQSVAPPGQLMLSPVSNIPSGMANLLTQIPEESTANLNDSLQFINFTHTPSFQSGQTQSKQPSITRVRPSPHKRKSKGALDFILNTSGESNQKRSKFDDENNGEQY</sequence>
<dbReference type="EMBL" id="CAJVPV010047809">
    <property type="protein sequence ID" value="CAG8773208.1"/>
    <property type="molecule type" value="Genomic_DNA"/>
</dbReference>
<proteinExistence type="predicted"/>
<accession>A0A9N9JF28</accession>
<comment type="caution">
    <text evidence="2">The sequence shown here is derived from an EMBL/GenBank/DDBJ whole genome shotgun (WGS) entry which is preliminary data.</text>
</comment>
<evidence type="ECO:0000313" key="3">
    <source>
        <dbReference type="Proteomes" id="UP000789342"/>
    </source>
</evidence>
<feature type="compositionally biased region" description="Polar residues" evidence="1">
    <location>
        <begin position="32"/>
        <end position="42"/>
    </location>
</feature>
<feature type="region of interest" description="Disordered" evidence="1">
    <location>
        <begin position="89"/>
        <end position="121"/>
    </location>
</feature>
<feature type="non-terminal residue" evidence="2">
    <location>
        <position position="1"/>
    </location>
</feature>
<evidence type="ECO:0000256" key="1">
    <source>
        <dbReference type="SAM" id="MobiDB-lite"/>
    </source>
</evidence>
<evidence type="ECO:0000313" key="2">
    <source>
        <dbReference type="EMBL" id="CAG8773208.1"/>
    </source>
</evidence>
<dbReference type="OrthoDB" id="200924at2759"/>
<gene>
    <name evidence="2" type="ORF">AMORRO_LOCUS16726</name>
</gene>
<feature type="compositionally biased region" description="Polar residues" evidence="1">
    <location>
        <begin position="102"/>
        <end position="121"/>
    </location>
</feature>